<reference evidence="5 6" key="1">
    <citation type="submission" date="2016-02" db="EMBL/GenBank/DDBJ databases">
        <title>Anaerosporomusa subterraneum gen. nov., sp. nov., a spore-forming obligate anaerobe isolated from saprolite.</title>
        <authorList>
            <person name="Choi J.K."/>
            <person name="Shah M."/>
            <person name="Yee N."/>
        </authorList>
    </citation>
    <scope>NUCLEOTIDE SEQUENCE [LARGE SCALE GENOMIC DNA]</scope>
    <source>
        <strain evidence="5 6">RU4</strain>
    </source>
</reference>
<dbReference type="PRINTS" id="PR00033">
    <property type="entry name" value="HTHASNC"/>
</dbReference>
<dbReference type="InterPro" id="IPR011991">
    <property type="entry name" value="ArsR-like_HTH"/>
</dbReference>
<keyword evidence="3" id="KW-0804">Transcription</keyword>
<evidence type="ECO:0000256" key="3">
    <source>
        <dbReference type="ARBA" id="ARBA00023163"/>
    </source>
</evidence>
<dbReference type="Gene3D" id="3.30.70.920">
    <property type="match status" value="1"/>
</dbReference>
<dbReference type="InterPro" id="IPR000485">
    <property type="entry name" value="AsnC-type_HTH_dom"/>
</dbReference>
<keyword evidence="1" id="KW-0805">Transcription regulation</keyword>
<dbReference type="SMART" id="SM00344">
    <property type="entry name" value="HTH_ASNC"/>
    <property type="match status" value="1"/>
</dbReference>
<dbReference type="InterPro" id="IPR036390">
    <property type="entry name" value="WH_DNA-bd_sf"/>
</dbReference>
<protein>
    <recommendedName>
        <fullName evidence="4">HTH asnC-type domain-containing protein</fullName>
    </recommendedName>
</protein>
<comment type="caution">
    <text evidence="5">The sequence shown here is derived from an EMBL/GenBank/DDBJ whole genome shotgun (WGS) entry which is preliminary data.</text>
</comment>
<dbReference type="GO" id="GO:0005829">
    <property type="term" value="C:cytosol"/>
    <property type="evidence" value="ECO:0007669"/>
    <property type="project" value="TreeGrafter"/>
</dbReference>
<dbReference type="Gene3D" id="1.10.10.10">
    <property type="entry name" value="Winged helix-like DNA-binding domain superfamily/Winged helix DNA-binding domain"/>
    <property type="match status" value="1"/>
</dbReference>
<organism evidence="5 6">
    <name type="scientific">Anaerosporomusa subterranea</name>
    <dbReference type="NCBI Taxonomy" id="1794912"/>
    <lineage>
        <taxon>Bacteria</taxon>
        <taxon>Bacillati</taxon>
        <taxon>Bacillota</taxon>
        <taxon>Negativicutes</taxon>
        <taxon>Acetonemataceae</taxon>
        <taxon>Anaerosporomusa</taxon>
    </lineage>
</organism>
<dbReference type="CDD" id="cd00090">
    <property type="entry name" value="HTH_ARSR"/>
    <property type="match status" value="1"/>
</dbReference>
<dbReference type="PROSITE" id="PS00519">
    <property type="entry name" value="HTH_ASNC_1"/>
    <property type="match status" value="1"/>
</dbReference>
<dbReference type="InterPro" id="IPR019885">
    <property type="entry name" value="Tscrpt_reg_HTH_AsnC-type_CS"/>
</dbReference>
<dbReference type="AlphaFoldDB" id="A0A154BM38"/>
<dbReference type="PANTHER" id="PTHR30154:SF53">
    <property type="entry name" value="HTH-TYPE TRANSCRIPTIONAL REGULATOR LRPC"/>
    <property type="match status" value="1"/>
</dbReference>
<dbReference type="GO" id="GO:0043565">
    <property type="term" value="F:sequence-specific DNA binding"/>
    <property type="evidence" value="ECO:0007669"/>
    <property type="project" value="InterPro"/>
</dbReference>
<proteinExistence type="predicted"/>
<dbReference type="SUPFAM" id="SSF46785">
    <property type="entry name" value="Winged helix' DNA-binding domain"/>
    <property type="match status" value="1"/>
</dbReference>
<dbReference type="InterPro" id="IPR019887">
    <property type="entry name" value="Tscrpt_reg_AsnC/Lrp_C"/>
</dbReference>
<dbReference type="SUPFAM" id="SSF54909">
    <property type="entry name" value="Dimeric alpha+beta barrel"/>
    <property type="match status" value="1"/>
</dbReference>
<dbReference type="OrthoDB" id="34294at2"/>
<dbReference type="EMBL" id="LSGP01000026">
    <property type="protein sequence ID" value="KYZ75043.1"/>
    <property type="molecule type" value="Genomic_DNA"/>
</dbReference>
<dbReference type="RefSeq" id="WP_066245637.1">
    <property type="nucleotide sequence ID" value="NZ_LSGP01000026.1"/>
</dbReference>
<feature type="domain" description="HTH asnC-type" evidence="4">
    <location>
        <begin position="1"/>
        <end position="62"/>
    </location>
</feature>
<dbReference type="PROSITE" id="PS50956">
    <property type="entry name" value="HTH_ASNC_2"/>
    <property type="match status" value="1"/>
</dbReference>
<dbReference type="Proteomes" id="UP000076268">
    <property type="component" value="Unassembled WGS sequence"/>
</dbReference>
<name>A0A154BM38_ANASB</name>
<dbReference type="InterPro" id="IPR036388">
    <property type="entry name" value="WH-like_DNA-bd_sf"/>
</dbReference>
<dbReference type="InterPro" id="IPR011008">
    <property type="entry name" value="Dimeric_a/b-barrel"/>
</dbReference>
<keyword evidence="2" id="KW-0238">DNA-binding</keyword>
<evidence type="ECO:0000313" key="6">
    <source>
        <dbReference type="Proteomes" id="UP000076268"/>
    </source>
</evidence>
<accession>A0A154BM38</accession>
<evidence type="ECO:0000256" key="2">
    <source>
        <dbReference type="ARBA" id="ARBA00023125"/>
    </source>
</evidence>
<dbReference type="Pfam" id="PF01037">
    <property type="entry name" value="AsnC_trans_reg"/>
    <property type="match status" value="1"/>
</dbReference>
<dbReference type="GO" id="GO:0043200">
    <property type="term" value="P:response to amino acid"/>
    <property type="evidence" value="ECO:0007669"/>
    <property type="project" value="TreeGrafter"/>
</dbReference>
<dbReference type="STRING" id="1794912.AXX12_15820"/>
<evidence type="ECO:0000256" key="1">
    <source>
        <dbReference type="ARBA" id="ARBA00023015"/>
    </source>
</evidence>
<evidence type="ECO:0000313" key="5">
    <source>
        <dbReference type="EMBL" id="KYZ75043.1"/>
    </source>
</evidence>
<evidence type="ECO:0000259" key="4">
    <source>
        <dbReference type="PROSITE" id="PS50956"/>
    </source>
</evidence>
<keyword evidence="6" id="KW-1185">Reference proteome</keyword>
<dbReference type="Pfam" id="PF13412">
    <property type="entry name" value="HTH_24"/>
    <property type="match status" value="1"/>
</dbReference>
<dbReference type="InterPro" id="IPR019888">
    <property type="entry name" value="Tscrpt_reg_AsnC-like"/>
</dbReference>
<gene>
    <name evidence="5" type="ORF">AXX12_15820</name>
</gene>
<sequence length="154" mass="16923">MDDIDRRILELLQNDGRMTMKDLGGQIGLTSPAAIERVKKLEESGIIRGYAAVVDVKKIGSSLRAFFLVNCSCSCRQFAEFAAAHEQILSCHRISGKYCYLTEAVVNGMAELEELHEQLLELGSVETLIVLSSPFDHKTVRLQNANLPKAAGNA</sequence>
<dbReference type="FunFam" id="1.10.10.10:FF:000186">
    <property type="entry name" value="AsnC family transcriptional regulator"/>
    <property type="match status" value="1"/>
</dbReference>
<dbReference type="PANTHER" id="PTHR30154">
    <property type="entry name" value="LEUCINE-RESPONSIVE REGULATORY PROTEIN"/>
    <property type="match status" value="1"/>
</dbReference>